<dbReference type="EMBL" id="NVDG01000059">
    <property type="protein sequence ID" value="PFU37847.1"/>
    <property type="molecule type" value="Genomic_DNA"/>
</dbReference>
<dbReference type="Pfam" id="PF13157">
    <property type="entry name" value="Enas"/>
    <property type="match status" value="1"/>
</dbReference>
<sequence length="115" mass="12177">MCVSQGISGNCCCCPPAQLFQEKICGNFGPNNSVVVWTAFDVDDYVQGTFEIFNSASSTGNAAILITGVQSSFTTATPPGFSRAFSARLPIAFQIGSPSNTSGTFCITLYKRIRA</sequence>
<name>A0A2B3TU18_BACCE</name>
<dbReference type="AlphaFoldDB" id="A0A2B3TU18"/>
<feature type="domain" description="Endospore appendages core" evidence="1">
    <location>
        <begin position="13"/>
        <end position="110"/>
    </location>
</feature>
<proteinExistence type="predicted"/>
<dbReference type="InterPro" id="IPR025055">
    <property type="entry name" value="Ena_core"/>
</dbReference>
<evidence type="ECO:0000313" key="3">
    <source>
        <dbReference type="Proteomes" id="UP000224076"/>
    </source>
</evidence>
<dbReference type="Proteomes" id="UP000224076">
    <property type="component" value="Unassembled WGS sequence"/>
</dbReference>
<accession>A0A2B3TU18</accession>
<reference evidence="2 3" key="1">
    <citation type="submission" date="2017-09" db="EMBL/GenBank/DDBJ databases">
        <title>Large-scale bioinformatics analysis of Bacillus genomes uncovers conserved roles of natural products in bacterial physiology.</title>
        <authorList>
            <consortium name="Agbiome Team Llc"/>
            <person name="Bleich R.M."/>
            <person name="Grubbs K.J."/>
            <person name="Santa Maria K.C."/>
            <person name="Allen S.E."/>
            <person name="Farag S."/>
            <person name="Shank E.A."/>
            <person name="Bowers A."/>
        </authorList>
    </citation>
    <scope>NUCLEOTIDE SEQUENCE [LARGE SCALE GENOMIC DNA]</scope>
    <source>
        <strain evidence="2 3">AFS061806</strain>
    </source>
</reference>
<evidence type="ECO:0000259" key="1">
    <source>
        <dbReference type="Pfam" id="PF13157"/>
    </source>
</evidence>
<protein>
    <recommendedName>
        <fullName evidence="1">Endospore appendages core domain-containing protein</fullName>
    </recommendedName>
</protein>
<comment type="caution">
    <text evidence="2">The sequence shown here is derived from an EMBL/GenBank/DDBJ whole genome shotgun (WGS) entry which is preliminary data.</text>
</comment>
<gene>
    <name evidence="2" type="ORF">COK86_27540</name>
</gene>
<evidence type="ECO:0000313" key="2">
    <source>
        <dbReference type="EMBL" id="PFU37847.1"/>
    </source>
</evidence>
<organism evidence="2 3">
    <name type="scientific">Bacillus cereus</name>
    <dbReference type="NCBI Taxonomy" id="1396"/>
    <lineage>
        <taxon>Bacteria</taxon>
        <taxon>Bacillati</taxon>
        <taxon>Bacillota</taxon>
        <taxon>Bacilli</taxon>
        <taxon>Bacillales</taxon>
        <taxon>Bacillaceae</taxon>
        <taxon>Bacillus</taxon>
        <taxon>Bacillus cereus group</taxon>
    </lineage>
</organism>
<dbReference type="RefSeq" id="WP_098319454.1">
    <property type="nucleotide sequence ID" value="NZ_NUXC01000032.1"/>
</dbReference>